<comment type="caution">
    <text evidence="1">The sequence shown here is derived from an EMBL/GenBank/DDBJ whole genome shotgun (WGS) entry which is preliminary data.</text>
</comment>
<sequence>MAAALASLTEVYTDSEDEQDLRPAAVPASPERKQPIRRPLVSYRADEDDEDTEGGDDEASVAGPSGSKSGLVRPASPVSFHRTLLNLGPNDVVPLPPEPRGRCAPALQEKITRLYQRKLRDCCDMNASIQMRKDFRNPSIYEKLVAYCGIDELGTNYPPEAYDPHMWGPESYYDELSRQQKEEMDKRKKKAKVDFLTGTTKKPDSRKSKWDIAGPQPVLDVGGPGFAVPAVPAALSAKPTVIPAFGALSKKKPSSNFSMRSAVTTVFAWPGLGSSTKLARPARKRALHFLTDLSDTQSSLYTVTIR</sequence>
<reference evidence="1" key="1">
    <citation type="submission" date="2020-05" db="EMBL/GenBank/DDBJ databases">
        <title>Large-scale comparative analyses of tick genomes elucidate their genetic diversity and vector capacities.</title>
        <authorList>
            <person name="Jia N."/>
            <person name="Wang J."/>
            <person name="Shi W."/>
            <person name="Du L."/>
            <person name="Sun Y."/>
            <person name="Zhan W."/>
            <person name="Jiang J."/>
            <person name="Wang Q."/>
            <person name="Zhang B."/>
            <person name="Ji P."/>
            <person name="Sakyi L.B."/>
            <person name="Cui X."/>
            <person name="Yuan T."/>
            <person name="Jiang B."/>
            <person name="Yang W."/>
            <person name="Lam T.T.-Y."/>
            <person name="Chang Q."/>
            <person name="Ding S."/>
            <person name="Wang X."/>
            <person name="Zhu J."/>
            <person name="Ruan X."/>
            <person name="Zhao L."/>
            <person name="Wei J."/>
            <person name="Que T."/>
            <person name="Du C."/>
            <person name="Cheng J."/>
            <person name="Dai P."/>
            <person name="Han X."/>
            <person name="Huang E."/>
            <person name="Gao Y."/>
            <person name="Liu J."/>
            <person name="Shao H."/>
            <person name="Ye R."/>
            <person name="Li L."/>
            <person name="Wei W."/>
            <person name="Wang X."/>
            <person name="Wang C."/>
            <person name="Yang T."/>
            <person name="Huo Q."/>
            <person name="Li W."/>
            <person name="Guo W."/>
            <person name="Chen H."/>
            <person name="Zhou L."/>
            <person name="Ni X."/>
            <person name="Tian J."/>
            <person name="Zhou Y."/>
            <person name="Sheng Y."/>
            <person name="Liu T."/>
            <person name="Pan Y."/>
            <person name="Xia L."/>
            <person name="Li J."/>
            <person name="Zhao F."/>
            <person name="Cao W."/>
        </authorList>
    </citation>
    <scope>NUCLEOTIDE SEQUENCE</scope>
    <source>
        <strain evidence="1">Dsil-2018</strain>
    </source>
</reference>
<evidence type="ECO:0000313" key="1">
    <source>
        <dbReference type="EMBL" id="KAH7978378.1"/>
    </source>
</evidence>
<keyword evidence="2" id="KW-1185">Reference proteome</keyword>
<name>A0ACB8DVK5_DERSI</name>
<gene>
    <name evidence="1" type="ORF">HPB49_005375</name>
</gene>
<dbReference type="EMBL" id="CM023470">
    <property type="protein sequence ID" value="KAH7978378.1"/>
    <property type="molecule type" value="Genomic_DNA"/>
</dbReference>
<proteinExistence type="predicted"/>
<dbReference type="Proteomes" id="UP000821865">
    <property type="component" value="Chromosome 1"/>
</dbReference>
<accession>A0ACB8DVK5</accession>
<protein>
    <submittedName>
        <fullName evidence="1">Uncharacterized protein</fullName>
    </submittedName>
</protein>
<evidence type="ECO:0000313" key="2">
    <source>
        <dbReference type="Proteomes" id="UP000821865"/>
    </source>
</evidence>
<organism evidence="1 2">
    <name type="scientific">Dermacentor silvarum</name>
    <name type="common">Tick</name>
    <dbReference type="NCBI Taxonomy" id="543639"/>
    <lineage>
        <taxon>Eukaryota</taxon>
        <taxon>Metazoa</taxon>
        <taxon>Ecdysozoa</taxon>
        <taxon>Arthropoda</taxon>
        <taxon>Chelicerata</taxon>
        <taxon>Arachnida</taxon>
        <taxon>Acari</taxon>
        <taxon>Parasitiformes</taxon>
        <taxon>Ixodida</taxon>
        <taxon>Ixodoidea</taxon>
        <taxon>Ixodidae</taxon>
        <taxon>Rhipicephalinae</taxon>
        <taxon>Dermacentor</taxon>
    </lineage>
</organism>